<organism evidence="1 2">
    <name type="scientific">Forsythia ovata</name>
    <dbReference type="NCBI Taxonomy" id="205694"/>
    <lineage>
        <taxon>Eukaryota</taxon>
        <taxon>Viridiplantae</taxon>
        <taxon>Streptophyta</taxon>
        <taxon>Embryophyta</taxon>
        <taxon>Tracheophyta</taxon>
        <taxon>Spermatophyta</taxon>
        <taxon>Magnoliopsida</taxon>
        <taxon>eudicotyledons</taxon>
        <taxon>Gunneridae</taxon>
        <taxon>Pentapetalae</taxon>
        <taxon>asterids</taxon>
        <taxon>lamiids</taxon>
        <taxon>Lamiales</taxon>
        <taxon>Oleaceae</taxon>
        <taxon>Forsythieae</taxon>
        <taxon>Forsythia</taxon>
    </lineage>
</organism>
<evidence type="ECO:0000313" key="2">
    <source>
        <dbReference type="Proteomes" id="UP001604277"/>
    </source>
</evidence>
<dbReference type="Proteomes" id="UP001604277">
    <property type="component" value="Unassembled WGS sequence"/>
</dbReference>
<accession>A0ABD1QC05</accession>
<sequence>MAHSWDLILSRCLLQNLSDLKRTTTERWKCIKPSSGWVILKVKVANINSMNMEVEQSQSPATNCSTLSIPSSVEDETNNVMPCSNRDDNRGDNYLAFCRNAGKSSSANFLNDSINCSES</sequence>
<reference evidence="2" key="1">
    <citation type="submission" date="2024-07" db="EMBL/GenBank/DDBJ databases">
        <title>Two chromosome-level genome assemblies of Korean endemic species Abeliophyllum distichum and Forsythia ovata (Oleaceae).</title>
        <authorList>
            <person name="Jang H."/>
        </authorList>
    </citation>
    <scope>NUCLEOTIDE SEQUENCE [LARGE SCALE GENOMIC DNA]</scope>
</reference>
<protein>
    <submittedName>
        <fullName evidence="1">VIN3-like protein 2</fullName>
    </submittedName>
</protein>
<dbReference type="EMBL" id="JBFOLJ010000015">
    <property type="protein sequence ID" value="KAL2473749.1"/>
    <property type="molecule type" value="Genomic_DNA"/>
</dbReference>
<comment type="caution">
    <text evidence="1">The sequence shown here is derived from an EMBL/GenBank/DDBJ whole genome shotgun (WGS) entry which is preliminary data.</text>
</comment>
<gene>
    <name evidence="1" type="ORF">Fot_49485</name>
</gene>
<name>A0ABD1QC05_9LAMI</name>
<keyword evidence="2" id="KW-1185">Reference proteome</keyword>
<proteinExistence type="predicted"/>
<evidence type="ECO:0000313" key="1">
    <source>
        <dbReference type="EMBL" id="KAL2473749.1"/>
    </source>
</evidence>
<dbReference type="AlphaFoldDB" id="A0ABD1QC05"/>